<dbReference type="AlphaFoldDB" id="A0A9D3LNF3"/>
<feature type="region of interest" description="Disordered" evidence="1">
    <location>
        <begin position="486"/>
        <end position="509"/>
    </location>
</feature>
<feature type="compositionally biased region" description="Low complexity" evidence="1">
    <location>
        <begin position="26"/>
        <end position="36"/>
    </location>
</feature>
<feature type="region of interest" description="Disordered" evidence="1">
    <location>
        <begin position="1"/>
        <end position="41"/>
    </location>
</feature>
<name>A0A9D3LNF3_ANGAN</name>
<reference evidence="2" key="1">
    <citation type="submission" date="2021-01" db="EMBL/GenBank/DDBJ databases">
        <title>A chromosome-scale assembly of European eel, Anguilla anguilla.</title>
        <authorList>
            <person name="Henkel C."/>
            <person name="Jong-Raadsen S.A."/>
            <person name="Dufour S."/>
            <person name="Weltzien F.-A."/>
            <person name="Palstra A.P."/>
            <person name="Pelster B."/>
            <person name="Spaink H.P."/>
            <person name="Van Den Thillart G.E."/>
            <person name="Jansen H."/>
            <person name="Zahm M."/>
            <person name="Klopp C."/>
            <person name="Cedric C."/>
            <person name="Louis A."/>
            <person name="Berthelot C."/>
            <person name="Parey E."/>
            <person name="Roest Crollius H."/>
            <person name="Montfort J."/>
            <person name="Robinson-Rechavi M."/>
            <person name="Bucao C."/>
            <person name="Bouchez O."/>
            <person name="Gislard M."/>
            <person name="Lluch J."/>
            <person name="Milhes M."/>
            <person name="Lampietro C."/>
            <person name="Lopez Roques C."/>
            <person name="Donnadieu C."/>
            <person name="Braasch I."/>
            <person name="Desvignes T."/>
            <person name="Postlethwait J."/>
            <person name="Bobe J."/>
            <person name="Guiguen Y."/>
            <person name="Dirks R."/>
        </authorList>
    </citation>
    <scope>NUCLEOTIDE SEQUENCE</scope>
    <source>
        <strain evidence="2">Tag_6206</strain>
        <tissue evidence="2">Liver</tissue>
    </source>
</reference>
<comment type="caution">
    <text evidence="2">The sequence shown here is derived from an EMBL/GenBank/DDBJ whole genome shotgun (WGS) entry which is preliminary data.</text>
</comment>
<feature type="compositionally biased region" description="Polar residues" evidence="1">
    <location>
        <begin position="212"/>
        <end position="227"/>
    </location>
</feature>
<evidence type="ECO:0000313" key="3">
    <source>
        <dbReference type="Proteomes" id="UP001044222"/>
    </source>
</evidence>
<feature type="compositionally biased region" description="Low complexity" evidence="1">
    <location>
        <begin position="58"/>
        <end position="87"/>
    </location>
</feature>
<gene>
    <name evidence="2" type="ORF">ANANG_G00280110</name>
</gene>
<keyword evidence="3" id="KW-1185">Reference proteome</keyword>
<proteinExistence type="predicted"/>
<feature type="region of interest" description="Disordered" evidence="1">
    <location>
        <begin position="199"/>
        <end position="427"/>
    </location>
</feature>
<protein>
    <submittedName>
        <fullName evidence="2">Uncharacterized protein</fullName>
    </submittedName>
</protein>
<dbReference type="EMBL" id="JAFIRN010000016">
    <property type="protein sequence ID" value="KAG5833836.1"/>
    <property type="molecule type" value="Genomic_DNA"/>
</dbReference>
<feature type="compositionally biased region" description="Low complexity" evidence="1">
    <location>
        <begin position="299"/>
        <end position="322"/>
    </location>
</feature>
<sequence length="509" mass="52703">MCVFVKTREQAGGGTSSGGSRRGGEEAASARAPSRRVAGDSSALLAGRAIWSLESGWSPPSSASSSSAAPSSPAPSSKSGLTPGPTTLGSTLTTCGHLFRAGSDQTFNLSTVSSAFPMLSHPAFGLYTTSSGRSEFGGLGTLGVSAALAAHPQLGAFPVVPVSSETHCVSLLSVSEWLRDPGHGSAPFFPPLLGLPPMFAPQVQNHEPGPFQSRTPSTNGRSSSSKGVNGAVNGGGILASSRGSSTPAGTPTPAPALSERMKTPNSAGRIQKGSPDGGQAREKHGHKTKDKKLSKKGAESSSNSDSESASSSGTSSEGASSSDSEDLGDDDEDDDEEDDDQSNDSEDSDSEKEAREKRKMKVLRRSPSEGKKEGPRSVEEEPQDRKGSQPRVFPAEAPPPPTSPAACPAALPGSKAQEESARQHHQSVIQAIGLAASSSPWPCAPPPPRERADGAAATRCRSPSHIADFRLKPPFLSPELKKQQELFKSQKTGRRRACPLPNRRSAVTS</sequence>
<dbReference type="Proteomes" id="UP001044222">
    <property type="component" value="Chromosome 16"/>
</dbReference>
<feature type="compositionally biased region" description="Basic residues" evidence="1">
    <location>
        <begin position="283"/>
        <end position="295"/>
    </location>
</feature>
<feature type="region of interest" description="Disordered" evidence="1">
    <location>
        <begin position="56"/>
        <end position="87"/>
    </location>
</feature>
<feature type="region of interest" description="Disordered" evidence="1">
    <location>
        <begin position="439"/>
        <end position="458"/>
    </location>
</feature>
<evidence type="ECO:0000313" key="2">
    <source>
        <dbReference type="EMBL" id="KAG5833836.1"/>
    </source>
</evidence>
<feature type="compositionally biased region" description="Basic and acidic residues" evidence="1">
    <location>
        <begin position="366"/>
        <end position="387"/>
    </location>
</feature>
<evidence type="ECO:0000256" key="1">
    <source>
        <dbReference type="SAM" id="MobiDB-lite"/>
    </source>
</evidence>
<feature type="compositionally biased region" description="Gly residues" evidence="1">
    <location>
        <begin position="11"/>
        <end position="21"/>
    </location>
</feature>
<organism evidence="2 3">
    <name type="scientific">Anguilla anguilla</name>
    <name type="common">European freshwater eel</name>
    <name type="synonym">Muraena anguilla</name>
    <dbReference type="NCBI Taxonomy" id="7936"/>
    <lineage>
        <taxon>Eukaryota</taxon>
        <taxon>Metazoa</taxon>
        <taxon>Chordata</taxon>
        <taxon>Craniata</taxon>
        <taxon>Vertebrata</taxon>
        <taxon>Euteleostomi</taxon>
        <taxon>Actinopterygii</taxon>
        <taxon>Neopterygii</taxon>
        <taxon>Teleostei</taxon>
        <taxon>Anguilliformes</taxon>
        <taxon>Anguillidae</taxon>
        <taxon>Anguilla</taxon>
    </lineage>
</organism>
<feature type="compositionally biased region" description="Acidic residues" evidence="1">
    <location>
        <begin position="323"/>
        <end position="350"/>
    </location>
</feature>
<feature type="compositionally biased region" description="Low complexity" evidence="1">
    <location>
        <begin position="239"/>
        <end position="251"/>
    </location>
</feature>
<accession>A0A9D3LNF3</accession>